<dbReference type="Gene3D" id="3.40.109.10">
    <property type="entry name" value="NADH Oxidase"/>
    <property type="match status" value="1"/>
</dbReference>
<dbReference type="SUPFAM" id="SSF55469">
    <property type="entry name" value="FMN-dependent nitroreductase-like"/>
    <property type="match status" value="1"/>
</dbReference>
<organism evidence="10 11">
    <name type="scientific">Paenibacillus zeirhizosphaerae</name>
    <dbReference type="NCBI Taxonomy" id="2987519"/>
    <lineage>
        <taxon>Bacteria</taxon>
        <taxon>Bacillati</taxon>
        <taxon>Bacillota</taxon>
        <taxon>Bacilli</taxon>
        <taxon>Bacillales</taxon>
        <taxon>Paenibacillaceae</taxon>
        <taxon>Paenibacillus</taxon>
    </lineage>
</organism>
<dbReference type="Pfam" id="PF00881">
    <property type="entry name" value="Nitroreductase"/>
    <property type="match status" value="1"/>
</dbReference>
<dbReference type="EMBL" id="JAPCKK010000016">
    <property type="protein sequence ID" value="MDP4097560.1"/>
    <property type="molecule type" value="Genomic_DNA"/>
</dbReference>
<reference evidence="10 11" key="1">
    <citation type="submission" date="2022-10" db="EMBL/GenBank/DDBJ databases">
        <title>Paenibacillus description and whole genome data of maize root bacterial community.</title>
        <authorList>
            <person name="Marton D."/>
            <person name="Farkas M."/>
            <person name="Cserhati M."/>
        </authorList>
    </citation>
    <scope>NUCLEOTIDE SEQUENCE [LARGE SCALE GENOMIC DNA]</scope>
    <source>
        <strain evidence="10 11">P96</strain>
    </source>
</reference>
<dbReference type="InterPro" id="IPR029479">
    <property type="entry name" value="Nitroreductase"/>
</dbReference>
<keyword evidence="3 8" id="KW-0285">Flavoprotein</keyword>
<keyword evidence="5 8" id="KW-0521">NADP</keyword>
<evidence type="ECO:0000259" key="9">
    <source>
        <dbReference type="Pfam" id="PF00881"/>
    </source>
</evidence>
<dbReference type="InterPro" id="IPR026021">
    <property type="entry name" value="YdjA-like"/>
</dbReference>
<dbReference type="EC" id="1.-.-.-" evidence="8"/>
<evidence type="ECO:0000256" key="2">
    <source>
        <dbReference type="ARBA" id="ARBA00007118"/>
    </source>
</evidence>
<name>A0ABT9FS70_9BACL</name>
<evidence type="ECO:0000313" key="11">
    <source>
        <dbReference type="Proteomes" id="UP001241848"/>
    </source>
</evidence>
<keyword evidence="4 8" id="KW-0288">FMN</keyword>
<proteinExistence type="inferred from homology"/>
<evidence type="ECO:0000256" key="1">
    <source>
        <dbReference type="ARBA" id="ARBA00001917"/>
    </source>
</evidence>
<evidence type="ECO:0000256" key="6">
    <source>
        <dbReference type="ARBA" id="ARBA00023002"/>
    </source>
</evidence>
<evidence type="ECO:0000313" key="10">
    <source>
        <dbReference type="EMBL" id="MDP4097560.1"/>
    </source>
</evidence>
<keyword evidence="11" id="KW-1185">Reference proteome</keyword>
<dbReference type="PANTHER" id="PTHR43821:SF1">
    <property type="entry name" value="NAD(P)H NITROREDUCTASE YDJA-RELATED"/>
    <property type="match status" value="1"/>
</dbReference>
<dbReference type="RefSeq" id="WP_305755154.1">
    <property type="nucleotide sequence ID" value="NZ_JAPCKK010000016.1"/>
</dbReference>
<dbReference type="CDD" id="cd02135">
    <property type="entry name" value="YdjA-like"/>
    <property type="match status" value="1"/>
</dbReference>
<protein>
    <recommendedName>
        <fullName evidence="8">Putative NAD(P)H nitroreductase</fullName>
        <ecNumber evidence="8">1.-.-.-</ecNumber>
    </recommendedName>
</protein>
<keyword evidence="6 8" id="KW-0560">Oxidoreductase</keyword>
<dbReference type="Proteomes" id="UP001241848">
    <property type="component" value="Unassembled WGS sequence"/>
</dbReference>
<comment type="cofactor">
    <cofactor evidence="1 8">
        <name>FMN</name>
        <dbReference type="ChEBI" id="CHEBI:58210"/>
    </cofactor>
</comment>
<dbReference type="PIRSF" id="PIRSF000232">
    <property type="entry name" value="YdjA"/>
    <property type="match status" value="1"/>
</dbReference>
<comment type="similarity">
    <text evidence="2 8">Belongs to the nitroreductase family.</text>
</comment>
<sequence>MNESAVFATNVIDVIQERRTVKKFKADPVPVETLTRLLDIAVWAPNHKLREPWRFLLFTGDGRQKLADAVTAELGEDNKFAAAIMNVPVELIIVMKEDPRQAIWDEDFAAVSALVQNFMLAAWSEGIGTFWVTKPFLYSPVFREQLGILPGEKIVGMVYAGYPEVVPKAQQRTPAADKLTVFD</sequence>
<feature type="domain" description="Nitroreductase" evidence="9">
    <location>
        <begin position="15"/>
        <end position="162"/>
    </location>
</feature>
<dbReference type="InterPro" id="IPR052530">
    <property type="entry name" value="NAD(P)H_nitroreductase"/>
</dbReference>
<evidence type="ECO:0000256" key="3">
    <source>
        <dbReference type="ARBA" id="ARBA00022630"/>
    </source>
</evidence>
<keyword evidence="7 8" id="KW-0520">NAD</keyword>
<evidence type="ECO:0000256" key="7">
    <source>
        <dbReference type="ARBA" id="ARBA00023027"/>
    </source>
</evidence>
<evidence type="ECO:0000256" key="5">
    <source>
        <dbReference type="ARBA" id="ARBA00022857"/>
    </source>
</evidence>
<evidence type="ECO:0000256" key="8">
    <source>
        <dbReference type="PIRNR" id="PIRNR000232"/>
    </source>
</evidence>
<dbReference type="InterPro" id="IPR000415">
    <property type="entry name" value="Nitroreductase-like"/>
</dbReference>
<comment type="caution">
    <text evidence="10">The sequence shown here is derived from an EMBL/GenBank/DDBJ whole genome shotgun (WGS) entry which is preliminary data.</text>
</comment>
<gene>
    <name evidence="10" type="ORF">OIN60_12335</name>
</gene>
<dbReference type="PANTHER" id="PTHR43821">
    <property type="entry name" value="NAD(P)H NITROREDUCTASE YDJA-RELATED"/>
    <property type="match status" value="1"/>
</dbReference>
<evidence type="ECO:0000256" key="4">
    <source>
        <dbReference type="ARBA" id="ARBA00022643"/>
    </source>
</evidence>
<accession>A0ABT9FS70</accession>